<proteinExistence type="inferred from homology"/>
<dbReference type="OrthoDB" id="5984551at2759"/>
<feature type="domain" description="RDRP core" evidence="2">
    <location>
        <begin position="13"/>
        <end position="359"/>
    </location>
</feature>
<keyword evidence="1" id="KW-0696">RNA-directed RNA polymerase</keyword>
<keyword evidence="4" id="KW-1185">Reference proteome</keyword>
<dbReference type="AlphaFoldDB" id="A0A9X0D791"/>
<evidence type="ECO:0000313" key="3">
    <source>
        <dbReference type="EMBL" id="KAJ7387494.1"/>
    </source>
</evidence>
<dbReference type="PANTHER" id="PTHR23079">
    <property type="entry name" value="RNA-DEPENDENT RNA POLYMERASE"/>
    <property type="match status" value="1"/>
</dbReference>
<dbReference type="Pfam" id="PF05183">
    <property type="entry name" value="RdRP"/>
    <property type="match status" value="1"/>
</dbReference>
<reference evidence="3" key="1">
    <citation type="submission" date="2023-01" db="EMBL/GenBank/DDBJ databases">
        <title>Genome assembly of the deep-sea coral Lophelia pertusa.</title>
        <authorList>
            <person name="Herrera S."/>
            <person name="Cordes E."/>
        </authorList>
    </citation>
    <scope>NUCLEOTIDE SEQUENCE</scope>
    <source>
        <strain evidence="3">USNM1676648</strain>
        <tissue evidence="3">Polyp</tissue>
    </source>
</reference>
<dbReference type="EC" id="2.7.7.48" evidence="1"/>
<comment type="caution">
    <text evidence="3">The sequence shown here is derived from an EMBL/GenBank/DDBJ whole genome shotgun (WGS) entry which is preliminary data.</text>
</comment>
<evidence type="ECO:0000313" key="4">
    <source>
        <dbReference type="Proteomes" id="UP001163046"/>
    </source>
</evidence>
<gene>
    <name evidence="3" type="ORF">OS493_000824</name>
</gene>
<comment type="catalytic activity">
    <reaction evidence="1">
        <text>RNA(n) + a ribonucleoside 5'-triphosphate = RNA(n+1) + diphosphate</text>
        <dbReference type="Rhea" id="RHEA:21248"/>
        <dbReference type="Rhea" id="RHEA-COMP:14527"/>
        <dbReference type="Rhea" id="RHEA-COMP:17342"/>
        <dbReference type="ChEBI" id="CHEBI:33019"/>
        <dbReference type="ChEBI" id="CHEBI:61557"/>
        <dbReference type="ChEBI" id="CHEBI:140395"/>
        <dbReference type="EC" id="2.7.7.48"/>
    </reaction>
</comment>
<keyword evidence="1" id="KW-0548">Nucleotidyltransferase</keyword>
<sequence>MSDFATSREAMSDMNTLGIVGYSQPYSLGYLDTQTVMLLAEAGVSREYLETLQNNYYEVLERLEDKTYAGYFLRTTGNDELLQEFQRDGITDDIARKLQSLKSKEIENMKLEKIANENDENDNKGQGVEKFQNELKPTETLTGQEEVNSNTNDVHFNQASDIRILTPDARVVYGASDPYDQLNYGECFFQPTLHEAEHNSFSFAELVLVMRRPSYHVGDVRVLKLTHGKEAYKDLYDCIVFPTRGARPHANECAGVGWVVTASSSSNIARKGKEVAMNLKCMEKKPVSDLEERKKQQQARQALMDHFGHFKDYENLRSCATEVFMKYASLHGTSCSECELLKKMFLREFDWSEHYDHIDKKLKELEEAHDKEMKNSPNTLTHRSSLRLPVMQVGWIVF</sequence>
<organism evidence="3 4">
    <name type="scientific">Desmophyllum pertusum</name>
    <dbReference type="NCBI Taxonomy" id="174260"/>
    <lineage>
        <taxon>Eukaryota</taxon>
        <taxon>Metazoa</taxon>
        <taxon>Cnidaria</taxon>
        <taxon>Anthozoa</taxon>
        <taxon>Hexacorallia</taxon>
        <taxon>Scleractinia</taxon>
        <taxon>Caryophylliina</taxon>
        <taxon>Caryophylliidae</taxon>
        <taxon>Desmophyllum</taxon>
    </lineage>
</organism>
<comment type="similarity">
    <text evidence="1">Belongs to the RdRP family.</text>
</comment>
<dbReference type="InterPro" id="IPR057596">
    <property type="entry name" value="RDRP_core"/>
</dbReference>
<accession>A0A9X0D791</accession>
<keyword evidence="1" id="KW-0694">RNA-binding</keyword>
<dbReference type="EMBL" id="MU825873">
    <property type="protein sequence ID" value="KAJ7387494.1"/>
    <property type="molecule type" value="Genomic_DNA"/>
</dbReference>
<name>A0A9X0D791_9CNID</name>
<keyword evidence="1" id="KW-0808">Transferase</keyword>
<dbReference type="PANTHER" id="PTHR23079:SF55">
    <property type="entry name" value="RNA-DIRECTED RNA POLYMERASE"/>
    <property type="match status" value="1"/>
</dbReference>
<evidence type="ECO:0000259" key="2">
    <source>
        <dbReference type="Pfam" id="PF05183"/>
    </source>
</evidence>
<dbReference type="GO" id="GO:0031380">
    <property type="term" value="C:nuclear RNA-directed RNA polymerase complex"/>
    <property type="evidence" value="ECO:0007669"/>
    <property type="project" value="TreeGrafter"/>
</dbReference>
<dbReference type="GO" id="GO:0003723">
    <property type="term" value="F:RNA binding"/>
    <property type="evidence" value="ECO:0007669"/>
    <property type="project" value="UniProtKB-KW"/>
</dbReference>
<evidence type="ECO:0000256" key="1">
    <source>
        <dbReference type="RuleBase" id="RU363098"/>
    </source>
</evidence>
<dbReference type="Proteomes" id="UP001163046">
    <property type="component" value="Unassembled WGS sequence"/>
</dbReference>
<dbReference type="GO" id="GO:0003968">
    <property type="term" value="F:RNA-directed RNA polymerase activity"/>
    <property type="evidence" value="ECO:0007669"/>
    <property type="project" value="UniProtKB-KW"/>
</dbReference>
<dbReference type="GO" id="GO:0030422">
    <property type="term" value="P:siRNA processing"/>
    <property type="evidence" value="ECO:0007669"/>
    <property type="project" value="TreeGrafter"/>
</dbReference>
<protein>
    <recommendedName>
        <fullName evidence="1">RNA-dependent RNA polymerase</fullName>
        <ecNumber evidence="1">2.7.7.48</ecNumber>
    </recommendedName>
</protein>
<dbReference type="InterPro" id="IPR007855">
    <property type="entry name" value="RDRP"/>
</dbReference>